<keyword evidence="6" id="KW-1185">Reference proteome</keyword>
<keyword evidence="2 3" id="KW-1015">Disulfide bond</keyword>
<dbReference type="Proteomes" id="UP000030746">
    <property type="component" value="Unassembled WGS sequence"/>
</dbReference>
<dbReference type="FunFam" id="2.60.120.290:FF:000005">
    <property type="entry name" value="Procollagen C-endopeptidase enhancer 1"/>
    <property type="match status" value="1"/>
</dbReference>
<reference evidence="5 6" key="1">
    <citation type="journal article" date="2013" name="Nature">
        <title>Insights into bilaterian evolution from three spiralian genomes.</title>
        <authorList>
            <person name="Simakov O."/>
            <person name="Marletaz F."/>
            <person name="Cho S.J."/>
            <person name="Edsinger-Gonzales E."/>
            <person name="Havlak P."/>
            <person name="Hellsten U."/>
            <person name="Kuo D.H."/>
            <person name="Larsson T."/>
            <person name="Lv J."/>
            <person name="Arendt D."/>
            <person name="Savage R."/>
            <person name="Osoegawa K."/>
            <person name="de Jong P."/>
            <person name="Grimwood J."/>
            <person name="Chapman J.A."/>
            <person name="Shapiro H."/>
            <person name="Aerts A."/>
            <person name="Otillar R.P."/>
            <person name="Terry A.Y."/>
            <person name="Boore J.L."/>
            <person name="Grigoriev I.V."/>
            <person name="Lindberg D.R."/>
            <person name="Seaver E.C."/>
            <person name="Weisblat D.A."/>
            <person name="Putnam N.H."/>
            <person name="Rokhsar D.S."/>
        </authorList>
    </citation>
    <scope>NUCLEOTIDE SEQUENCE [LARGE SCALE GENOMIC DNA]</scope>
</reference>
<dbReference type="FunFam" id="2.60.120.290:FF:000013">
    <property type="entry name" value="Membrane frizzled-related protein"/>
    <property type="match status" value="1"/>
</dbReference>
<dbReference type="KEGG" id="lgi:LOTGIDRAFT_210939"/>
<dbReference type="InterPro" id="IPR035914">
    <property type="entry name" value="Sperma_CUB_dom_sf"/>
</dbReference>
<evidence type="ECO:0000256" key="1">
    <source>
        <dbReference type="ARBA" id="ARBA00022737"/>
    </source>
</evidence>
<evidence type="ECO:0000313" key="6">
    <source>
        <dbReference type="Proteomes" id="UP000030746"/>
    </source>
</evidence>
<feature type="domain" description="CUB" evidence="4">
    <location>
        <begin position="176"/>
        <end position="291"/>
    </location>
</feature>
<dbReference type="InterPro" id="IPR000859">
    <property type="entry name" value="CUB_dom"/>
</dbReference>
<dbReference type="OMA" id="DCKHDYV"/>
<name>V3ZND1_LOTGI</name>
<dbReference type="GeneID" id="20246256"/>
<gene>
    <name evidence="5" type="ORF">LOTGIDRAFT_210939</name>
</gene>
<organism evidence="5 6">
    <name type="scientific">Lottia gigantea</name>
    <name type="common">Giant owl limpet</name>
    <dbReference type="NCBI Taxonomy" id="225164"/>
    <lineage>
        <taxon>Eukaryota</taxon>
        <taxon>Metazoa</taxon>
        <taxon>Spiralia</taxon>
        <taxon>Lophotrochozoa</taxon>
        <taxon>Mollusca</taxon>
        <taxon>Gastropoda</taxon>
        <taxon>Patellogastropoda</taxon>
        <taxon>Lottioidea</taxon>
        <taxon>Lottiidae</taxon>
        <taxon>Lottia</taxon>
    </lineage>
</organism>
<dbReference type="CDD" id="cd00041">
    <property type="entry name" value="CUB"/>
    <property type="match status" value="3"/>
</dbReference>
<dbReference type="AlphaFoldDB" id="V3ZND1"/>
<dbReference type="SMART" id="SM00042">
    <property type="entry name" value="CUB"/>
    <property type="match status" value="3"/>
</dbReference>
<sequence>MKLVRCNRHLYHCTFPECGTSSTIGKISGLIKSHKGFGTTLYPNKLNCTWNIQPPTAYKVKLKFLVFDLENSTSCSKDNLMISDGRKRQDFCGPAVPIAITTLSNVQLTFTTDENTESLGFLIKYTYFREPKGCHYDYLSLHDVVTNQPIGKYTSSIHHGFLYRVRISTCSGNTACGSVLYLNASTGSITLPHQLNGEYFPNLNCQWLLVGEPGANIIVNFESFHLETSTDCKKDYLTFYDGDSEVSRMVATFCGKDLPASVIATANKMFIKFHSDQSIEGKGIILQYLQMTPDVVELKSESGILTSIGFTGYTNYSPNLKCQWQITTTPGKVLRLIFADFETEYEESCQYDHVEFWDGSSGNRTILGKYCGIRLPRDITTHSNTVYVKFVSDGAVSGIGFNLTYHTMENIGNLFHVRISINYCH</sequence>
<accession>V3ZND1</accession>
<dbReference type="EMBL" id="KB203566">
    <property type="protein sequence ID" value="ESO83965.1"/>
    <property type="molecule type" value="Genomic_DNA"/>
</dbReference>
<feature type="domain" description="CUB" evidence="4">
    <location>
        <begin position="18"/>
        <end position="128"/>
    </location>
</feature>
<dbReference type="Gene3D" id="2.60.120.290">
    <property type="entry name" value="Spermadhesin, CUB domain"/>
    <property type="match status" value="3"/>
</dbReference>
<feature type="domain" description="CUB" evidence="4">
    <location>
        <begin position="294"/>
        <end position="408"/>
    </location>
</feature>
<dbReference type="Pfam" id="PF00431">
    <property type="entry name" value="CUB"/>
    <property type="match status" value="3"/>
</dbReference>
<dbReference type="STRING" id="225164.V3ZND1"/>
<dbReference type="HOGENOM" id="CLU_015228_7_0_1"/>
<evidence type="ECO:0000259" key="4">
    <source>
        <dbReference type="PROSITE" id="PS01180"/>
    </source>
</evidence>
<keyword evidence="1" id="KW-0677">Repeat</keyword>
<proteinExistence type="predicted"/>
<dbReference type="PANTHER" id="PTHR24251">
    <property type="entry name" value="OVOCHYMASE-RELATED"/>
    <property type="match status" value="1"/>
</dbReference>
<dbReference type="CTD" id="20246256"/>
<dbReference type="SUPFAM" id="SSF49854">
    <property type="entry name" value="Spermadhesin, CUB domain"/>
    <property type="match status" value="3"/>
</dbReference>
<evidence type="ECO:0000313" key="5">
    <source>
        <dbReference type="EMBL" id="ESO83965.1"/>
    </source>
</evidence>
<dbReference type="OrthoDB" id="6162330at2759"/>
<comment type="caution">
    <text evidence="3">Lacks conserved residue(s) required for the propagation of feature annotation.</text>
</comment>
<feature type="disulfide bond" evidence="3">
    <location>
        <begin position="75"/>
        <end position="92"/>
    </location>
</feature>
<dbReference type="PROSITE" id="PS01180">
    <property type="entry name" value="CUB"/>
    <property type="match status" value="3"/>
</dbReference>
<evidence type="ECO:0000256" key="3">
    <source>
        <dbReference type="PROSITE-ProRule" id="PRU00059"/>
    </source>
</evidence>
<dbReference type="RefSeq" id="XP_009065094.1">
    <property type="nucleotide sequence ID" value="XM_009066846.1"/>
</dbReference>
<protein>
    <recommendedName>
        <fullName evidence="4">CUB domain-containing protein</fullName>
    </recommendedName>
</protein>
<evidence type="ECO:0000256" key="2">
    <source>
        <dbReference type="ARBA" id="ARBA00023157"/>
    </source>
</evidence>